<evidence type="ECO:0000256" key="2">
    <source>
        <dbReference type="SAM" id="Phobius"/>
    </source>
</evidence>
<dbReference type="RefSeq" id="WP_203003566.1">
    <property type="nucleotide sequence ID" value="NZ_JADWYU010000222.1"/>
</dbReference>
<dbReference type="Pfam" id="PF07786">
    <property type="entry name" value="HGSNAT_cat"/>
    <property type="match status" value="1"/>
</dbReference>
<keyword evidence="2" id="KW-1133">Transmembrane helix</keyword>
<comment type="caution">
    <text evidence="4">The sequence shown here is derived from an EMBL/GenBank/DDBJ whole genome shotgun (WGS) entry which is preliminary data.</text>
</comment>
<accession>A0A937RG45</accession>
<evidence type="ECO:0000256" key="1">
    <source>
        <dbReference type="SAM" id="MobiDB-lite"/>
    </source>
</evidence>
<dbReference type="Proteomes" id="UP000604475">
    <property type="component" value="Unassembled WGS sequence"/>
</dbReference>
<keyword evidence="2" id="KW-0472">Membrane</keyword>
<evidence type="ECO:0000313" key="5">
    <source>
        <dbReference type="Proteomes" id="UP000604475"/>
    </source>
</evidence>
<feature type="transmembrane region" description="Helical" evidence="2">
    <location>
        <begin position="226"/>
        <end position="246"/>
    </location>
</feature>
<protein>
    <submittedName>
        <fullName evidence="4">DUF1624 domain-containing protein</fullName>
    </submittedName>
</protein>
<feature type="transmembrane region" description="Helical" evidence="2">
    <location>
        <begin position="101"/>
        <end position="117"/>
    </location>
</feature>
<reference evidence="4" key="1">
    <citation type="submission" date="2020-12" db="EMBL/GenBank/DDBJ databases">
        <title>Genomic characterization of non-nitrogen-fixing Frankia strains.</title>
        <authorList>
            <person name="Carlos-Shanley C."/>
            <person name="Guerra T."/>
            <person name="Hahn D."/>
        </authorList>
    </citation>
    <scope>NUCLEOTIDE SEQUENCE</scope>
    <source>
        <strain evidence="4">CN6</strain>
    </source>
</reference>
<dbReference type="InterPro" id="IPR012429">
    <property type="entry name" value="HGSNAT_cat"/>
</dbReference>
<dbReference type="EMBL" id="JAEACQ010000179">
    <property type="protein sequence ID" value="MBL7628249.1"/>
    <property type="molecule type" value="Genomic_DNA"/>
</dbReference>
<evidence type="ECO:0000259" key="3">
    <source>
        <dbReference type="Pfam" id="PF07786"/>
    </source>
</evidence>
<keyword evidence="5" id="KW-1185">Reference proteome</keyword>
<organism evidence="4 5">
    <name type="scientific">Frankia nepalensis</name>
    <dbReference type="NCBI Taxonomy" id="1836974"/>
    <lineage>
        <taxon>Bacteria</taxon>
        <taxon>Bacillati</taxon>
        <taxon>Actinomycetota</taxon>
        <taxon>Actinomycetes</taxon>
        <taxon>Frankiales</taxon>
        <taxon>Frankiaceae</taxon>
        <taxon>Frankia</taxon>
    </lineage>
</organism>
<dbReference type="AlphaFoldDB" id="A0A937RG45"/>
<feature type="transmembrane region" description="Helical" evidence="2">
    <location>
        <begin position="66"/>
        <end position="89"/>
    </location>
</feature>
<feature type="domain" description="Heparan-alpha-glucosaminide N-acetyltransferase catalytic" evidence="3">
    <location>
        <begin position="33"/>
        <end position="222"/>
    </location>
</feature>
<proteinExistence type="predicted"/>
<feature type="region of interest" description="Disordered" evidence="1">
    <location>
        <begin position="409"/>
        <end position="429"/>
    </location>
</feature>
<keyword evidence="2" id="KW-0812">Transmembrane</keyword>
<evidence type="ECO:0000313" key="4">
    <source>
        <dbReference type="EMBL" id="MBL7628249.1"/>
    </source>
</evidence>
<gene>
    <name evidence="4" type="ORF">I7412_14040</name>
</gene>
<feature type="transmembrane region" description="Helical" evidence="2">
    <location>
        <begin position="196"/>
        <end position="214"/>
    </location>
</feature>
<feature type="compositionally biased region" description="Basic and acidic residues" evidence="1">
    <location>
        <begin position="415"/>
        <end position="429"/>
    </location>
</feature>
<feature type="transmembrane region" description="Helical" evidence="2">
    <location>
        <begin position="334"/>
        <end position="357"/>
    </location>
</feature>
<name>A0A937RG45_9ACTN</name>
<feature type="transmembrane region" description="Helical" evidence="2">
    <location>
        <begin position="307"/>
        <end position="327"/>
    </location>
</feature>
<sequence>MSDVPERAPWGAVPAPAPASASAVASAAVTRGRIVGVDAARGAALLGMAATHIVPELSDDGELTTAHLIAGGRAAAAFALLAGVALTLVTARSAHPRGSTFIRALCIGIVGLVLGMTQTPLAVILPYYAVYFLLALPLLRAPRWVLAAVVAGAFAVEPVLSQLVRPHLPDPLLTNPSLSTPFLSPVNLTLTLTLTGYYPALAWIGYLAAGMLIGRLDLRSARVAGWLVGGGAALAVAAAGLSSLLLGPLGGRDALLASDSVIPGVGLMSAQDVGHVLDGGGLYGSTPTQSWWWLAVDSPHTTAPLDLLHTTGTAAALLGVALLVAHLGAAGRVALWPLAGLGAMTLTWYTLHAWLMSTDLSQGGGYDELYLRQIIPALVIASLWRLTGLRGPLEAAVAAFVQVATTGVSPPAGDGRGRGAGDRPGDGGR</sequence>